<evidence type="ECO:0000313" key="4">
    <source>
        <dbReference type="Proteomes" id="UP000198211"/>
    </source>
</evidence>
<dbReference type="AlphaFoldDB" id="A0A225UT19"/>
<dbReference type="Proteomes" id="UP000198211">
    <property type="component" value="Unassembled WGS sequence"/>
</dbReference>
<reference evidence="4" key="1">
    <citation type="submission" date="2017-03" db="EMBL/GenBank/DDBJ databases">
        <title>Phytopthora megakarya and P. palmivora, two closely related causual agents of cacao black pod achieved similar genome size and gene model numbers by different mechanisms.</title>
        <authorList>
            <person name="Ali S."/>
            <person name="Shao J."/>
            <person name="Larry D.J."/>
            <person name="Kronmiller B."/>
            <person name="Shen D."/>
            <person name="Strem M.D."/>
            <person name="Melnick R.L."/>
            <person name="Guiltinan M.J."/>
            <person name="Tyler B.M."/>
            <person name="Meinhardt L.W."/>
            <person name="Bailey B.A."/>
        </authorList>
    </citation>
    <scope>NUCLEOTIDE SEQUENCE [LARGE SCALE GENOMIC DNA]</scope>
    <source>
        <strain evidence="4">zdho120</strain>
    </source>
</reference>
<dbReference type="OrthoDB" id="110705at2759"/>
<dbReference type="SUPFAM" id="SSF64268">
    <property type="entry name" value="PX domain"/>
    <property type="match status" value="1"/>
</dbReference>
<dbReference type="EMBL" id="NBNE01011959">
    <property type="protein sequence ID" value="OWY96200.1"/>
    <property type="molecule type" value="Genomic_DNA"/>
</dbReference>
<feature type="region of interest" description="Disordered" evidence="1">
    <location>
        <begin position="73"/>
        <end position="98"/>
    </location>
</feature>
<comment type="caution">
    <text evidence="3">The sequence shown here is derived from an EMBL/GenBank/DDBJ whole genome shotgun (WGS) entry which is preliminary data.</text>
</comment>
<evidence type="ECO:0000313" key="3">
    <source>
        <dbReference type="EMBL" id="OWY96200.1"/>
    </source>
</evidence>
<protein>
    <recommendedName>
        <fullName evidence="2">PX domain-containing protein</fullName>
    </recommendedName>
</protein>
<organism evidence="3 4">
    <name type="scientific">Phytophthora megakarya</name>
    <dbReference type="NCBI Taxonomy" id="4795"/>
    <lineage>
        <taxon>Eukaryota</taxon>
        <taxon>Sar</taxon>
        <taxon>Stramenopiles</taxon>
        <taxon>Oomycota</taxon>
        <taxon>Peronosporomycetes</taxon>
        <taxon>Peronosporales</taxon>
        <taxon>Peronosporaceae</taxon>
        <taxon>Phytophthora</taxon>
    </lineage>
</organism>
<feature type="domain" description="PX" evidence="2">
    <location>
        <begin position="38"/>
        <end position="219"/>
    </location>
</feature>
<dbReference type="InterPro" id="IPR001683">
    <property type="entry name" value="PX_dom"/>
</dbReference>
<dbReference type="GO" id="GO:0035091">
    <property type="term" value="F:phosphatidylinositol binding"/>
    <property type="evidence" value="ECO:0007669"/>
    <property type="project" value="InterPro"/>
</dbReference>
<proteinExistence type="predicted"/>
<gene>
    <name evidence="3" type="ORF">PHMEG_00033593</name>
</gene>
<name>A0A225UT19_9STRA</name>
<accession>A0A225UT19</accession>
<keyword evidence="4" id="KW-1185">Reference proteome</keyword>
<dbReference type="PROSITE" id="PS50195">
    <property type="entry name" value="PX"/>
    <property type="match status" value="1"/>
</dbReference>
<sequence>MDPASDNFDSEFRRSLDMELGRRLSQLSSSAKFAVNLNQIQRVAIRGVYDSPAHDGATIYVVDVYLQRAQKGLPASKTNESTRARKRRLQREQDMEQPGYQVQHRYSDFRALREKIFEVVDVKDDKMHPVWCSYCNRVRWLMIYGGFPSRFPNRGVVATYTGWRQMLTRSRKHKLEHFINELLGAAKDESYRRGNRQCDRFVIVSQLLQQFLLEANGQAWSCSGELSAG</sequence>
<evidence type="ECO:0000256" key="1">
    <source>
        <dbReference type="SAM" id="MobiDB-lite"/>
    </source>
</evidence>
<dbReference type="Gene3D" id="3.30.1520.10">
    <property type="entry name" value="Phox-like domain"/>
    <property type="match status" value="1"/>
</dbReference>
<dbReference type="InterPro" id="IPR036871">
    <property type="entry name" value="PX_dom_sf"/>
</dbReference>
<evidence type="ECO:0000259" key="2">
    <source>
        <dbReference type="PROSITE" id="PS50195"/>
    </source>
</evidence>